<dbReference type="GeneID" id="105270870"/>
<evidence type="ECO:0000259" key="4">
    <source>
        <dbReference type="PROSITE" id="PS50600"/>
    </source>
</evidence>
<evidence type="ECO:0000313" key="5">
    <source>
        <dbReference type="Proteomes" id="UP000694866"/>
    </source>
</evidence>
<dbReference type="PANTHER" id="PTHR33939">
    <property type="entry name" value="PROTEIN CBG22215"/>
    <property type="match status" value="1"/>
</dbReference>
<dbReference type="AlphaFoldDB" id="A0A9R1TK86"/>
<dbReference type="Pfam" id="PF02902">
    <property type="entry name" value="Peptidase_C48"/>
    <property type="match status" value="1"/>
</dbReference>
<dbReference type="PANTHER" id="PTHR33939:SF1">
    <property type="entry name" value="DUF4371 DOMAIN-CONTAINING PROTEIN"/>
    <property type="match status" value="1"/>
</dbReference>
<evidence type="ECO:0000256" key="3">
    <source>
        <dbReference type="ARBA" id="ARBA00022801"/>
    </source>
</evidence>
<proteinExistence type="inferred from homology"/>
<dbReference type="PROSITE" id="PS50600">
    <property type="entry name" value="ULP_PROTEASE"/>
    <property type="match status" value="1"/>
</dbReference>
<dbReference type="InterPro" id="IPR036397">
    <property type="entry name" value="RNaseH_sf"/>
</dbReference>
<evidence type="ECO:0000313" key="6">
    <source>
        <dbReference type="RefSeq" id="XP_011310398.1"/>
    </source>
</evidence>
<dbReference type="InterPro" id="IPR003653">
    <property type="entry name" value="Peptidase_C48_C"/>
</dbReference>
<gene>
    <name evidence="6 7" type="primary">LOC105270870</name>
</gene>
<dbReference type="RefSeq" id="XP_011310403.1">
    <property type="nucleotide sequence ID" value="XM_011312101.1"/>
</dbReference>
<evidence type="ECO:0000256" key="2">
    <source>
        <dbReference type="ARBA" id="ARBA00022670"/>
    </source>
</evidence>
<protein>
    <submittedName>
        <fullName evidence="6 7">Uncharacterized protein isoform X1</fullName>
    </submittedName>
</protein>
<evidence type="ECO:0000313" key="7">
    <source>
        <dbReference type="RefSeq" id="XP_011310403.1"/>
    </source>
</evidence>
<sequence length="1089" mass="124611">MKPKGGRITPKKPLNRLRWNGQLRDKRGRSFNRQMQYAIYALHRYFEEERDNGGPLIPVTLVRERVMGALRVSKDKVTESVRVGESGADFETPGKERPRKKLIRDVDKSVKQQIRDLIYEFAGKRLSPSLAIVLAAIRVRGIPFTGGRFTLSKVLHDLGFVYRRRDGTRWLQEQPHIVLKRIQFLKKMKNLIDEGKQIIYQDETWTFRYGTGKRREWQDEDIRSCSMKFGSTGDRYIICHAGGKNGFVPNASLFFRTSAKPKDYDDYHGDMNWELFLNWLDKKLLPNLHEPSAIVVDNASYHSKLSEYQPSTKWTKPELQSWLDSQHIDYEVTSLKRELLLICKAHKRPAQYALDEYVKTKSTHEIVRLPPYHCQYNPIEMVWSLTKRYFDAHVGRNNDFSLENTDKIWAEALASVTPEFWMNCCRHTERLILEDYAREVGNDMEQSYEIRITCDNEDSIDEEDFEMMEFRVEGDPNDSERMDVGVTVISNTTCTSSQSPLVNNERSVCRSLFDCSMDVDGSQGSGDVMNQDGSDDVIDLPSKVFNASNVVTATLPITSFPASITNEETDAAVFSILHLGSNEECADIPIIIIPDDTEAMSVESDRNISPEQLPVLHAQDWLTKSLETIIPTDGEAMRVGHLATLAPGGWLNDVIINKYLNLVVKRSQGSVYAFDTFFFNKLRISYNDVKEWTKKVDIFSKELLLIPINLRLHWRLCVVQVKEKRIEYYDSLGTVDQSIMNTILQYLIKEHDEKKRQPLMYTEWTTRHATDIPHQNNSSDCGVFVCTYAEHLARCALLNFTAEDMPQIRERMMEELISSVLTCSLSESSPSLLPNRTNDGPEWPIISNERTWMVTDKKKLGEIAIPGIDRVLLYQSARFHQGDKRFPPDRRNSQCTAICTVGIVALHISDADINQNLLDQILTEGDKYYVDCKSRNNISYNHLSPEDLLTSFTTCGQEVNIDVHHCGEGLFSSGNGLKEIEACINSNALTHEANLARIGFLFTDGSKTFAFFISPRVPGSTRRNFFMFNPHSVNNRNYYPLDKPSQGKARLFRCLSAEALAGLLLTGHRSRTSGGWQIYRVEVNKTLKG</sequence>
<feature type="domain" description="Ubiquitin-like protease family profile" evidence="4">
    <location>
        <begin position="635"/>
        <end position="792"/>
    </location>
</feature>
<dbReference type="Gene3D" id="3.90.70.120">
    <property type="match status" value="1"/>
</dbReference>
<dbReference type="GO" id="GO:0003676">
    <property type="term" value="F:nucleic acid binding"/>
    <property type="evidence" value="ECO:0007669"/>
    <property type="project" value="InterPro"/>
</dbReference>
<dbReference type="InterPro" id="IPR038765">
    <property type="entry name" value="Papain-like_cys_pep_sf"/>
</dbReference>
<dbReference type="Proteomes" id="UP000694866">
    <property type="component" value="Unplaced"/>
</dbReference>
<comment type="similarity">
    <text evidence="1">Belongs to the peptidase C48 family.</text>
</comment>
<organism evidence="5 6">
    <name type="scientific">Fopius arisanus</name>
    <dbReference type="NCBI Taxonomy" id="64838"/>
    <lineage>
        <taxon>Eukaryota</taxon>
        <taxon>Metazoa</taxon>
        <taxon>Ecdysozoa</taxon>
        <taxon>Arthropoda</taxon>
        <taxon>Hexapoda</taxon>
        <taxon>Insecta</taxon>
        <taxon>Pterygota</taxon>
        <taxon>Neoptera</taxon>
        <taxon>Endopterygota</taxon>
        <taxon>Hymenoptera</taxon>
        <taxon>Apocrita</taxon>
        <taxon>Ichneumonoidea</taxon>
        <taxon>Braconidae</taxon>
        <taxon>Opiinae</taxon>
        <taxon>Fopius</taxon>
    </lineage>
</organism>
<dbReference type="SUPFAM" id="SSF54001">
    <property type="entry name" value="Cysteine proteinases"/>
    <property type="match status" value="1"/>
</dbReference>
<dbReference type="GO" id="GO:0006508">
    <property type="term" value="P:proteolysis"/>
    <property type="evidence" value="ECO:0007669"/>
    <property type="project" value="UniProtKB-KW"/>
</dbReference>
<accession>A0A9R1U7P6</accession>
<dbReference type="KEGG" id="fas:105270870"/>
<dbReference type="RefSeq" id="XP_011310398.1">
    <property type="nucleotide sequence ID" value="XM_011312096.1"/>
</dbReference>
<evidence type="ECO:0000256" key="1">
    <source>
        <dbReference type="ARBA" id="ARBA00005234"/>
    </source>
</evidence>
<accession>A0A9R1TK86</accession>
<keyword evidence="5" id="KW-1185">Reference proteome</keyword>
<dbReference type="GO" id="GO:0008234">
    <property type="term" value="F:cysteine-type peptidase activity"/>
    <property type="evidence" value="ECO:0007669"/>
    <property type="project" value="InterPro"/>
</dbReference>
<keyword evidence="2" id="KW-0645">Protease</keyword>
<reference evidence="6 7" key="1">
    <citation type="submission" date="2025-04" db="UniProtKB">
        <authorList>
            <consortium name="RefSeq"/>
        </authorList>
    </citation>
    <scope>IDENTIFICATION</scope>
    <source>
        <strain evidence="6 7">USDA-PBARC FA_bdor</strain>
        <tissue evidence="6 7">Whole organism</tissue>
    </source>
</reference>
<dbReference type="Gene3D" id="3.40.395.10">
    <property type="entry name" value="Adenoviral Proteinase, Chain A"/>
    <property type="match status" value="1"/>
</dbReference>
<name>A0A9R1TK86_9HYME</name>
<dbReference type="OrthoDB" id="8196420at2759"/>
<keyword evidence="3" id="KW-0378">Hydrolase</keyword>
<dbReference type="Gene3D" id="3.30.420.10">
    <property type="entry name" value="Ribonuclease H-like superfamily/Ribonuclease H"/>
    <property type="match status" value="1"/>
</dbReference>